<organism evidence="6 7">
    <name type="scientific">Ricinus communis</name>
    <name type="common">Castor bean</name>
    <dbReference type="NCBI Taxonomy" id="3988"/>
    <lineage>
        <taxon>Eukaryota</taxon>
        <taxon>Viridiplantae</taxon>
        <taxon>Streptophyta</taxon>
        <taxon>Embryophyta</taxon>
        <taxon>Tracheophyta</taxon>
        <taxon>Spermatophyta</taxon>
        <taxon>Magnoliopsida</taxon>
        <taxon>eudicotyledons</taxon>
        <taxon>Gunneridae</taxon>
        <taxon>Pentapetalae</taxon>
        <taxon>rosids</taxon>
        <taxon>fabids</taxon>
        <taxon>Malpighiales</taxon>
        <taxon>Euphorbiaceae</taxon>
        <taxon>Acalyphoideae</taxon>
        <taxon>Acalypheae</taxon>
        <taxon>Ricinus</taxon>
    </lineage>
</organism>
<evidence type="ECO:0000259" key="5">
    <source>
        <dbReference type="PROSITE" id="PS51795"/>
    </source>
</evidence>
<sequence>MMIKLIRIYQNWKAEWFYPGRTKDPSCLILQLRNQYVVQPIRLSDNFLSFCYACKKNLGQGKDIYMYSGSNHKKCSFYIGEKSFCSSESRYEEKLLEEGIDKFDDEDGYGTCS</sequence>
<name>B9SL74_RICCO</name>
<keyword evidence="3" id="KW-0863">Zinc-finger</keyword>
<evidence type="ECO:0000256" key="3">
    <source>
        <dbReference type="ARBA" id="ARBA00022771"/>
    </source>
</evidence>
<dbReference type="AlphaFoldDB" id="B9SL74"/>
<feature type="domain" description="FLZ-type" evidence="5">
    <location>
        <begin position="46"/>
        <end position="101"/>
    </location>
</feature>
<dbReference type="Proteomes" id="UP000008311">
    <property type="component" value="Unassembled WGS sequence"/>
</dbReference>
<feature type="zinc finger region" description="FLZ-type" evidence="4">
    <location>
        <begin position="46"/>
        <end position="101"/>
    </location>
</feature>
<reference evidence="7" key="1">
    <citation type="journal article" date="2010" name="Nat. Biotechnol.">
        <title>Draft genome sequence of the oilseed species Ricinus communis.</title>
        <authorList>
            <person name="Chan A.P."/>
            <person name="Crabtree J."/>
            <person name="Zhao Q."/>
            <person name="Lorenzi H."/>
            <person name="Orvis J."/>
            <person name="Puiu D."/>
            <person name="Melake-Berhan A."/>
            <person name="Jones K.M."/>
            <person name="Redman J."/>
            <person name="Chen G."/>
            <person name="Cahoon E.B."/>
            <person name="Gedil M."/>
            <person name="Stanke M."/>
            <person name="Haas B.J."/>
            <person name="Wortman J.R."/>
            <person name="Fraser-Liggett C.M."/>
            <person name="Ravel J."/>
            <person name="Rabinowicz P.D."/>
        </authorList>
    </citation>
    <scope>NUCLEOTIDE SEQUENCE [LARGE SCALE GENOMIC DNA]</scope>
    <source>
        <strain evidence="7">cv. Hale</strain>
    </source>
</reference>
<dbReference type="STRING" id="3988.B9SL74"/>
<comment type="similarity">
    <text evidence="1">Belongs to the FLZ family.</text>
</comment>
<evidence type="ECO:0000256" key="2">
    <source>
        <dbReference type="ARBA" id="ARBA00022723"/>
    </source>
</evidence>
<keyword evidence="3" id="KW-0862">Zinc</keyword>
<dbReference type="Pfam" id="PF04570">
    <property type="entry name" value="zf-FLZ"/>
    <property type="match status" value="1"/>
</dbReference>
<gene>
    <name evidence="6" type="ORF">RCOM_0091390</name>
</gene>
<dbReference type="InterPro" id="IPR007650">
    <property type="entry name" value="Zf-FLZ_dom"/>
</dbReference>
<dbReference type="InterPro" id="IPR044593">
    <property type="entry name" value="FLZ8/MARD1"/>
</dbReference>
<evidence type="ECO:0000256" key="4">
    <source>
        <dbReference type="PROSITE-ProRule" id="PRU01131"/>
    </source>
</evidence>
<dbReference type="PANTHER" id="PTHR46443:SF21">
    <property type="entry name" value="FCS-LIKE ZINC FINGER 8"/>
    <property type="match status" value="1"/>
</dbReference>
<proteinExistence type="inferred from homology"/>
<dbReference type="PROSITE" id="PS51795">
    <property type="entry name" value="ZF_FLZ"/>
    <property type="match status" value="1"/>
</dbReference>
<evidence type="ECO:0000313" key="7">
    <source>
        <dbReference type="Proteomes" id="UP000008311"/>
    </source>
</evidence>
<dbReference type="EMBL" id="EQ974011">
    <property type="protein sequence ID" value="EEF35657.1"/>
    <property type="molecule type" value="Genomic_DNA"/>
</dbReference>
<accession>B9SL74</accession>
<dbReference type="PANTHER" id="PTHR46443">
    <property type="entry name" value="FCS-LIKE ZINC FINGER 8"/>
    <property type="match status" value="1"/>
</dbReference>
<dbReference type="InParanoid" id="B9SL74"/>
<protein>
    <recommendedName>
        <fullName evidence="5">FLZ-type domain-containing protein</fullName>
    </recommendedName>
</protein>
<keyword evidence="2" id="KW-0479">Metal-binding</keyword>
<dbReference type="GO" id="GO:0008270">
    <property type="term" value="F:zinc ion binding"/>
    <property type="evidence" value="ECO:0007669"/>
    <property type="project" value="UniProtKB-KW"/>
</dbReference>
<keyword evidence="7" id="KW-1185">Reference proteome</keyword>
<evidence type="ECO:0000313" key="6">
    <source>
        <dbReference type="EMBL" id="EEF35657.1"/>
    </source>
</evidence>
<evidence type="ECO:0000256" key="1">
    <source>
        <dbReference type="ARBA" id="ARBA00009374"/>
    </source>
</evidence>